<comment type="caution">
    <text evidence="2">The sequence shown here is derived from an EMBL/GenBank/DDBJ whole genome shotgun (WGS) entry which is preliminary data.</text>
</comment>
<accession>A0A401GJW1</accession>
<dbReference type="AlphaFoldDB" id="A0A401GJW1"/>
<feature type="region of interest" description="Disordered" evidence="1">
    <location>
        <begin position="335"/>
        <end position="356"/>
    </location>
</feature>
<feature type="region of interest" description="Disordered" evidence="1">
    <location>
        <begin position="238"/>
        <end position="318"/>
    </location>
</feature>
<dbReference type="InParanoid" id="A0A401GJW1"/>
<dbReference type="GeneID" id="38779367"/>
<gene>
    <name evidence="2" type="ORF">SCP_0408340</name>
</gene>
<feature type="compositionally biased region" description="Polar residues" evidence="1">
    <location>
        <begin position="253"/>
        <end position="268"/>
    </location>
</feature>
<sequence length="429" mass="47143">MASSLSLASSSLSFPTIYAPPPSQDPSMRHILVPDVFVTPPEEEQHENPPWCYFDAAEAAKDCFSTTPDIDTLRFALDFHQQTHNPAPAFHRALGNDSQETVVMPKKGGALRRPESLTGSEREDGVRIRVLDEEIVEVVKVRRNEGMADVGEVKGQMKKSMTFRARATEAFRSIKNLNAGKGTRRPVTDTWTAQENIRQSRSEDIQDRGTLPHPSTPNLSRRKSAVFAQFFTFSQNNKSTAPSADYAEPPMSPTSSASMHRNSVNSMHSLNSTPPSLSTSSSSHAQRLHPSPSLEDCIDTSKPSGRTSPTPTLSKRKSFRHRLSVLDLQRLFTSNSASSVADEHAPPSTSPSRPPELFVDIFSNSDSRPYSLQSSDLSPSSSTPSSFASSSSISGRASPSTFHIDTDTEMRLDSLHFDSLHFDPDEFCS</sequence>
<proteinExistence type="predicted"/>
<protein>
    <submittedName>
        <fullName evidence="2">Uncharacterized protein</fullName>
    </submittedName>
</protein>
<feature type="compositionally biased region" description="Basic and acidic residues" evidence="1">
    <location>
        <begin position="198"/>
        <end position="207"/>
    </location>
</feature>
<name>A0A401GJW1_9APHY</name>
<evidence type="ECO:0000313" key="3">
    <source>
        <dbReference type="Proteomes" id="UP000287166"/>
    </source>
</evidence>
<evidence type="ECO:0000256" key="1">
    <source>
        <dbReference type="SAM" id="MobiDB-lite"/>
    </source>
</evidence>
<feature type="region of interest" description="Disordered" evidence="1">
    <location>
        <begin position="369"/>
        <end position="402"/>
    </location>
</feature>
<dbReference type="EMBL" id="BFAD01000004">
    <property type="protein sequence ID" value="GBE82450.1"/>
    <property type="molecule type" value="Genomic_DNA"/>
</dbReference>
<reference evidence="2 3" key="1">
    <citation type="journal article" date="2018" name="Sci. Rep.">
        <title>Genome sequence of the cauliflower mushroom Sparassis crispa (Hanabiratake) and its association with beneficial usage.</title>
        <authorList>
            <person name="Kiyama R."/>
            <person name="Furutani Y."/>
            <person name="Kawaguchi K."/>
            <person name="Nakanishi T."/>
        </authorList>
    </citation>
    <scope>NUCLEOTIDE SEQUENCE [LARGE SCALE GENOMIC DNA]</scope>
</reference>
<dbReference type="OrthoDB" id="3066311at2759"/>
<keyword evidence="3" id="KW-1185">Reference proteome</keyword>
<feature type="compositionally biased region" description="Low complexity" evidence="1">
    <location>
        <begin position="369"/>
        <end position="400"/>
    </location>
</feature>
<feature type="region of interest" description="Disordered" evidence="1">
    <location>
        <begin position="176"/>
        <end position="221"/>
    </location>
</feature>
<dbReference type="Proteomes" id="UP000287166">
    <property type="component" value="Unassembled WGS sequence"/>
</dbReference>
<feature type="compositionally biased region" description="Polar residues" evidence="1">
    <location>
        <begin position="301"/>
        <end position="313"/>
    </location>
</feature>
<feature type="compositionally biased region" description="Low complexity" evidence="1">
    <location>
        <begin position="269"/>
        <end position="283"/>
    </location>
</feature>
<dbReference type="RefSeq" id="XP_027613363.1">
    <property type="nucleotide sequence ID" value="XM_027757562.1"/>
</dbReference>
<evidence type="ECO:0000313" key="2">
    <source>
        <dbReference type="EMBL" id="GBE82450.1"/>
    </source>
</evidence>
<organism evidence="2 3">
    <name type="scientific">Sparassis crispa</name>
    <dbReference type="NCBI Taxonomy" id="139825"/>
    <lineage>
        <taxon>Eukaryota</taxon>
        <taxon>Fungi</taxon>
        <taxon>Dikarya</taxon>
        <taxon>Basidiomycota</taxon>
        <taxon>Agaricomycotina</taxon>
        <taxon>Agaricomycetes</taxon>
        <taxon>Polyporales</taxon>
        <taxon>Sparassidaceae</taxon>
        <taxon>Sparassis</taxon>
    </lineage>
</organism>